<dbReference type="SUPFAM" id="SSF51395">
    <property type="entry name" value="FMN-linked oxidoreductases"/>
    <property type="match status" value="1"/>
</dbReference>
<dbReference type="GO" id="GO:0008299">
    <property type="term" value="P:isoprenoid biosynthetic process"/>
    <property type="evidence" value="ECO:0007669"/>
    <property type="project" value="InterPro"/>
</dbReference>
<keyword evidence="1" id="KW-0413">Isomerase</keyword>
<dbReference type="Gene3D" id="3.20.20.70">
    <property type="entry name" value="Aldolase class I"/>
    <property type="match status" value="1"/>
</dbReference>
<comment type="caution">
    <text evidence="1">The sequence shown here is derived from an EMBL/GenBank/DDBJ whole genome shotgun (WGS) entry which is preliminary data.</text>
</comment>
<dbReference type="InterPro" id="IPR011179">
    <property type="entry name" value="IPdP_isomerase"/>
</dbReference>
<accession>T0YA41</accession>
<dbReference type="EMBL" id="AUZZ01010403">
    <property type="protein sequence ID" value="EQD29998.1"/>
    <property type="molecule type" value="Genomic_DNA"/>
</dbReference>
<reference evidence="1" key="1">
    <citation type="submission" date="2013-08" db="EMBL/GenBank/DDBJ databases">
        <authorList>
            <person name="Mendez C."/>
            <person name="Richter M."/>
            <person name="Ferrer M."/>
            <person name="Sanchez J."/>
        </authorList>
    </citation>
    <scope>NUCLEOTIDE SEQUENCE</scope>
</reference>
<feature type="non-terminal residue" evidence="1">
    <location>
        <position position="148"/>
    </location>
</feature>
<dbReference type="GO" id="GO:0004452">
    <property type="term" value="F:isopentenyl-diphosphate delta-isomerase activity"/>
    <property type="evidence" value="ECO:0007669"/>
    <property type="project" value="InterPro"/>
</dbReference>
<sequence>MTGGTELAKRINGNLAAAAEHFAVGMGVGSMRAAVEKKELAETYSVINQYRIPFKVANIGAPQLINQKKAAFSDSDIEYCFNLIDADFLIVHFNFLQEMVQPEGDRNARGVLKRLSDIASSYPVIAKETGNGFSREAAAELKDAGVKA</sequence>
<organism evidence="1">
    <name type="scientific">mine drainage metagenome</name>
    <dbReference type="NCBI Taxonomy" id="410659"/>
    <lineage>
        <taxon>unclassified sequences</taxon>
        <taxon>metagenomes</taxon>
        <taxon>ecological metagenomes</taxon>
    </lineage>
</organism>
<dbReference type="GO" id="GO:0010181">
    <property type="term" value="F:FMN binding"/>
    <property type="evidence" value="ECO:0007669"/>
    <property type="project" value="InterPro"/>
</dbReference>
<proteinExistence type="predicted"/>
<dbReference type="AlphaFoldDB" id="T0YA41"/>
<dbReference type="PANTHER" id="PTHR43665">
    <property type="entry name" value="ISOPENTENYL-DIPHOSPHATE DELTA-ISOMERASE"/>
    <property type="match status" value="1"/>
</dbReference>
<name>T0YA41_9ZZZZ</name>
<protein>
    <submittedName>
        <fullName evidence="1">Isopentenyl pyrophosphate isomerase</fullName>
    </submittedName>
</protein>
<reference evidence="1" key="2">
    <citation type="journal article" date="2014" name="ISME J.">
        <title>Microbial stratification in low pH oxic and suboxic macroscopic growths along an acid mine drainage.</title>
        <authorList>
            <person name="Mendez-Garcia C."/>
            <person name="Mesa V."/>
            <person name="Sprenger R.R."/>
            <person name="Richter M."/>
            <person name="Diez M.S."/>
            <person name="Solano J."/>
            <person name="Bargiela R."/>
            <person name="Golyshina O.V."/>
            <person name="Manteca A."/>
            <person name="Ramos J.L."/>
            <person name="Gallego J.R."/>
            <person name="Llorente I."/>
            <person name="Martins Dos Santos V.A."/>
            <person name="Jensen O.N."/>
            <person name="Pelaez A.I."/>
            <person name="Sanchez J."/>
            <person name="Ferrer M."/>
        </authorList>
    </citation>
    <scope>NUCLEOTIDE SEQUENCE</scope>
</reference>
<gene>
    <name evidence="1" type="ORF">B2A_14340</name>
</gene>
<dbReference type="PANTHER" id="PTHR43665:SF1">
    <property type="entry name" value="ISOPENTENYL-DIPHOSPHATE DELTA-ISOMERASE"/>
    <property type="match status" value="1"/>
</dbReference>
<evidence type="ECO:0000313" key="1">
    <source>
        <dbReference type="EMBL" id="EQD29998.1"/>
    </source>
</evidence>
<dbReference type="InterPro" id="IPR013785">
    <property type="entry name" value="Aldolase_TIM"/>
</dbReference>